<accession>A0A1R2CN25</accession>
<evidence type="ECO:0000256" key="1">
    <source>
        <dbReference type="SAM" id="SignalP"/>
    </source>
</evidence>
<evidence type="ECO:0008006" key="4">
    <source>
        <dbReference type="Google" id="ProtNLM"/>
    </source>
</evidence>
<dbReference type="OrthoDB" id="10045365at2759"/>
<feature type="chain" id="PRO_5012435727" description="PA domain-containing protein" evidence="1">
    <location>
        <begin position="17"/>
        <end position="421"/>
    </location>
</feature>
<dbReference type="Gene3D" id="3.50.30.30">
    <property type="match status" value="1"/>
</dbReference>
<name>A0A1R2CN25_9CILI</name>
<dbReference type="EMBL" id="MPUH01000104">
    <property type="protein sequence ID" value="OMJ90365.1"/>
    <property type="molecule type" value="Genomic_DNA"/>
</dbReference>
<sequence>MCLILFLIQYATGVLQVITPTNFPLVFINTIQANFGNPSLLKTYAKLIKITSQECIITTDNHSHDTFIVVYNWIDCDIIKLAKSIQNSRAQGMILVYDKDIENSNIIFSNDQKKDEITIIVLGISKSSGDMIKIKADGEIWITYQYASFTKFESPHIELGLSLDFNLDKPFIKSFQEFIGNFTQTVFLESISVKLINFYKKYNSTDCIYYNSSDYICADTSLSDISGSSKLNIIVLFLNAYSNVKTINDFSSLLSSLLDYYSLCENNVAIECAISVLNKYNLSIIYDITILENNIYSTYASPWFYLNSYYKLYWNEYLENAYCLTLKNSQNICQNYDQTCSYEDLKDKNCKQNCNTSYSNYDNLRCLYEKNCYSFLLGDGFCQDSICINDPDCEKSKDIERFADDLKLLRTILPIIVGVYL</sequence>
<proteinExistence type="predicted"/>
<comment type="caution">
    <text evidence="2">The sequence shown here is derived from an EMBL/GenBank/DDBJ whole genome shotgun (WGS) entry which is preliminary data.</text>
</comment>
<protein>
    <recommendedName>
        <fullName evidence="4">PA domain-containing protein</fullName>
    </recommendedName>
</protein>
<feature type="signal peptide" evidence="1">
    <location>
        <begin position="1"/>
        <end position="16"/>
    </location>
</feature>
<evidence type="ECO:0000313" key="3">
    <source>
        <dbReference type="Proteomes" id="UP000187209"/>
    </source>
</evidence>
<gene>
    <name evidence="2" type="ORF">SteCoe_7280</name>
</gene>
<evidence type="ECO:0000313" key="2">
    <source>
        <dbReference type="EMBL" id="OMJ90365.1"/>
    </source>
</evidence>
<dbReference type="Proteomes" id="UP000187209">
    <property type="component" value="Unassembled WGS sequence"/>
</dbReference>
<keyword evidence="1" id="KW-0732">Signal</keyword>
<dbReference type="AlphaFoldDB" id="A0A1R2CN25"/>
<reference evidence="2 3" key="1">
    <citation type="submission" date="2016-11" db="EMBL/GenBank/DDBJ databases">
        <title>The macronuclear genome of Stentor coeruleus: a giant cell with tiny introns.</title>
        <authorList>
            <person name="Slabodnick M."/>
            <person name="Ruby J.G."/>
            <person name="Reiff S.B."/>
            <person name="Swart E.C."/>
            <person name="Gosai S."/>
            <person name="Prabakaran S."/>
            <person name="Witkowska E."/>
            <person name="Larue G.E."/>
            <person name="Fisher S."/>
            <person name="Freeman R.M."/>
            <person name="Gunawardena J."/>
            <person name="Chu W."/>
            <person name="Stover N.A."/>
            <person name="Gregory B.D."/>
            <person name="Nowacki M."/>
            <person name="Derisi J."/>
            <person name="Roy S.W."/>
            <person name="Marshall W.F."/>
            <person name="Sood P."/>
        </authorList>
    </citation>
    <scope>NUCLEOTIDE SEQUENCE [LARGE SCALE GENOMIC DNA]</scope>
    <source>
        <strain evidence="2">WM001</strain>
    </source>
</reference>
<organism evidence="2 3">
    <name type="scientific">Stentor coeruleus</name>
    <dbReference type="NCBI Taxonomy" id="5963"/>
    <lineage>
        <taxon>Eukaryota</taxon>
        <taxon>Sar</taxon>
        <taxon>Alveolata</taxon>
        <taxon>Ciliophora</taxon>
        <taxon>Postciliodesmatophora</taxon>
        <taxon>Heterotrichea</taxon>
        <taxon>Heterotrichida</taxon>
        <taxon>Stentoridae</taxon>
        <taxon>Stentor</taxon>
    </lineage>
</organism>
<keyword evidence="3" id="KW-1185">Reference proteome</keyword>